<dbReference type="OrthoDB" id="3704068at2"/>
<dbReference type="STRING" id="1271860.SAMN05216174_1044"/>
<dbReference type="EMBL" id="FMZZ01000004">
    <property type="protein sequence ID" value="SDC72706.1"/>
    <property type="molecule type" value="Genomic_DNA"/>
</dbReference>
<organism evidence="2 3">
    <name type="scientific">Actinokineospora iranica</name>
    <dbReference type="NCBI Taxonomy" id="1271860"/>
    <lineage>
        <taxon>Bacteria</taxon>
        <taxon>Bacillati</taxon>
        <taxon>Actinomycetota</taxon>
        <taxon>Actinomycetes</taxon>
        <taxon>Pseudonocardiales</taxon>
        <taxon>Pseudonocardiaceae</taxon>
        <taxon>Actinokineospora</taxon>
    </lineage>
</organism>
<protein>
    <submittedName>
        <fullName evidence="2">Uncharacterized protein</fullName>
    </submittedName>
</protein>
<evidence type="ECO:0000313" key="2">
    <source>
        <dbReference type="EMBL" id="SDC72706.1"/>
    </source>
</evidence>
<sequence>MTEHPLAARLRKAGFFVSPSLDADGVDSGLLFVRRKSGRLEVVSAWGDDYALSTCLPLSRDWSNPFEPTGQPSSAASFAVIVDELLCSEQGEPDVSVEPGSGAATDWFTRGRHAQQ</sequence>
<dbReference type="RefSeq" id="WP_139190587.1">
    <property type="nucleotide sequence ID" value="NZ_FMZZ01000004.1"/>
</dbReference>
<name>A0A1G6NZM5_9PSEU</name>
<evidence type="ECO:0000256" key="1">
    <source>
        <dbReference type="SAM" id="MobiDB-lite"/>
    </source>
</evidence>
<evidence type="ECO:0000313" key="3">
    <source>
        <dbReference type="Proteomes" id="UP000199501"/>
    </source>
</evidence>
<proteinExistence type="predicted"/>
<reference evidence="3" key="1">
    <citation type="submission" date="2016-10" db="EMBL/GenBank/DDBJ databases">
        <authorList>
            <person name="Varghese N."/>
            <person name="Submissions S."/>
        </authorList>
    </citation>
    <scope>NUCLEOTIDE SEQUENCE [LARGE SCALE GENOMIC DNA]</scope>
    <source>
        <strain evidence="3">IBRC-M 10403</strain>
    </source>
</reference>
<keyword evidence="3" id="KW-1185">Reference proteome</keyword>
<dbReference type="Proteomes" id="UP000199501">
    <property type="component" value="Unassembled WGS sequence"/>
</dbReference>
<dbReference type="AlphaFoldDB" id="A0A1G6NZM5"/>
<gene>
    <name evidence="2" type="ORF">SAMN05216174_1044</name>
</gene>
<accession>A0A1G6NZM5</accession>
<feature type="region of interest" description="Disordered" evidence="1">
    <location>
        <begin position="92"/>
        <end position="116"/>
    </location>
</feature>